<dbReference type="Proteomes" id="UP001151760">
    <property type="component" value="Unassembled WGS sequence"/>
</dbReference>
<dbReference type="InterPro" id="IPR036875">
    <property type="entry name" value="Znf_CCHC_sf"/>
</dbReference>
<proteinExistence type="predicted"/>
<comment type="caution">
    <text evidence="5">The sequence shown here is derived from an EMBL/GenBank/DDBJ whole genome shotgun (WGS) entry which is preliminary data.</text>
</comment>
<keyword evidence="1" id="KW-0863">Zinc-finger</keyword>
<gene>
    <name evidence="5" type="ORF">Tco_0702231</name>
</gene>
<feature type="compositionally biased region" description="Polar residues" evidence="3">
    <location>
        <begin position="32"/>
        <end position="45"/>
    </location>
</feature>
<feature type="compositionally biased region" description="Basic and acidic residues" evidence="3">
    <location>
        <begin position="161"/>
        <end position="181"/>
    </location>
</feature>
<dbReference type="PROSITE" id="PS50158">
    <property type="entry name" value="ZF_CCHC"/>
    <property type="match status" value="1"/>
</dbReference>
<dbReference type="EMBL" id="BQNB010009859">
    <property type="protein sequence ID" value="GJS69390.1"/>
    <property type="molecule type" value="Genomic_DNA"/>
</dbReference>
<dbReference type="SUPFAM" id="SSF57756">
    <property type="entry name" value="Retrovirus zinc finger-like domains"/>
    <property type="match status" value="1"/>
</dbReference>
<reference evidence="5" key="1">
    <citation type="journal article" date="2022" name="Int. J. Mol. Sci.">
        <title>Draft Genome of Tanacetum Coccineum: Genomic Comparison of Closely Related Tanacetum-Family Plants.</title>
        <authorList>
            <person name="Yamashiro T."/>
            <person name="Shiraishi A."/>
            <person name="Nakayama K."/>
            <person name="Satake H."/>
        </authorList>
    </citation>
    <scope>NUCLEOTIDE SEQUENCE</scope>
</reference>
<evidence type="ECO:0000313" key="5">
    <source>
        <dbReference type="EMBL" id="GJS69390.1"/>
    </source>
</evidence>
<dbReference type="Gene3D" id="4.10.60.10">
    <property type="entry name" value="Zinc finger, CCHC-type"/>
    <property type="match status" value="1"/>
</dbReference>
<evidence type="ECO:0000256" key="2">
    <source>
        <dbReference type="SAM" id="Coils"/>
    </source>
</evidence>
<feature type="coiled-coil region" evidence="2">
    <location>
        <begin position="292"/>
        <end position="326"/>
    </location>
</feature>
<evidence type="ECO:0000259" key="4">
    <source>
        <dbReference type="PROSITE" id="PS50158"/>
    </source>
</evidence>
<dbReference type="SMART" id="SM00343">
    <property type="entry name" value="ZnF_C2HC"/>
    <property type="match status" value="1"/>
</dbReference>
<dbReference type="InterPro" id="IPR001878">
    <property type="entry name" value="Znf_CCHC"/>
</dbReference>
<sequence>MSFDDLYNNFKIIEQDVKRTVTSSSNSNSSSQNMAFVSSPRSTNEVNTANVQVSTANSPISTADTPDSTANFSDAAVYAFLANQPNGSQLVHEDLEQIHEDDLKEMDLKWQLALLSMRARRYFQRTGKKITINGSDTAGYDKSKVECFNCYKMGHFTRECRSPKNQDNRNRNPDSSRRTVNVEETSSKAMVAIDGAGFDWSFMAYEEVPTNMDLMAFSDSEVYNDKTCTNTCLKRFETFKTQYDNLIIEFNKSEFNIATYKRGLASVEEQLVFYKKNEVMFYDQIAVLKRDTSFKDSKINALKSEIEKLKKEKESNQIKIDKFKNALKSLNKLIGSQISDNSRKGVGFVSYNAIPPLPTGLFAPLTINLSNSGLEEFQQPEFKGYGPKASKSVYKDTSNEVKKTLDTPIG</sequence>
<keyword evidence="6" id="KW-1185">Reference proteome</keyword>
<organism evidence="5 6">
    <name type="scientific">Tanacetum coccineum</name>
    <dbReference type="NCBI Taxonomy" id="301880"/>
    <lineage>
        <taxon>Eukaryota</taxon>
        <taxon>Viridiplantae</taxon>
        <taxon>Streptophyta</taxon>
        <taxon>Embryophyta</taxon>
        <taxon>Tracheophyta</taxon>
        <taxon>Spermatophyta</taxon>
        <taxon>Magnoliopsida</taxon>
        <taxon>eudicotyledons</taxon>
        <taxon>Gunneridae</taxon>
        <taxon>Pentapetalae</taxon>
        <taxon>asterids</taxon>
        <taxon>campanulids</taxon>
        <taxon>Asterales</taxon>
        <taxon>Asteraceae</taxon>
        <taxon>Asteroideae</taxon>
        <taxon>Anthemideae</taxon>
        <taxon>Anthemidinae</taxon>
        <taxon>Tanacetum</taxon>
    </lineage>
</organism>
<evidence type="ECO:0000256" key="1">
    <source>
        <dbReference type="PROSITE-ProRule" id="PRU00047"/>
    </source>
</evidence>
<name>A0ABQ4XVC7_9ASTR</name>
<evidence type="ECO:0000313" key="6">
    <source>
        <dbReference type="Proteomes" id="UP001151760"/>
    </source>
</evidence>
<feature type="region of interest" description="Disordered" evidence="3">
    <location>
        <begin position="161"/>
        <end position="183"/>
    </location>
</feature>
<protein>
    <submittedName>
        <fullName evidence="5">Ribonuclease H-like domain-containing protein</fullName>
    </submittedName>
</protein>
<keyword evidence="2" id="KW-0175">Coiled coil</keyword>
<keyword evidence="1" id="KW-0862">Zinc</keyword>
<evidence type="ECO:0000256" key="3">
    <source>
        <dbReference type="SAM" id="MobiDB-lite"/>
    </source>
</evidence>
<keyword evidence="1" id="KW-0479">Metal-binding</keyword>
<reference evidence="5" key="2">
    <citation type="submission" date="2022-01" db="EMBL/GenBank/DDBJ databases">
        <authorList>
            <person name="Yamashiro T."/>
            <person name="Shiraishi A."/>
            <person name="Satake H."/>
            <person name="Nakayama K."/>
        </authorList>
    </citation>
    <scope>NUCLEOTIDE SEQUENCE</scope>
</reference>
<feature type="region of interest" description="Disordered" evidence="3">
    <location>
        <begin position="22"/>
        <end position="45"/>
    </location>
</feature>
<feature type="domain" description="CCHC-type" evidence="4">
    <location>
        <begin position="147"/>
        <end position="162"/>
    </location>
</feature>
<accession>A0ABQ4XVC7</accession>